<sequence length="278" mass="31117">MIDRAQVNSLLDSDMVDPRGEKIGAVRQVWLDDRTGQPLWAEVHTGLFGMKDTFVPIQDARVGDGQVVVPVDKKTVKDSPHISVDGGHMSESQQEELYRYYGMVPSPGTGDHDRLKDRAPRGNGRQEAAAGQHAGQRPDPRGQQGADARGRGAADRGMTRHEEQLQASVRDVEVGKVRLVKHVVTEQQQITVPVEREEVRVVREPVDGTEPDGRAFTEDSAEVTLHKQEPVVEKTVRPVERVRLDKETVTDQERVTGEVRKERIDVEDGVERPKRPQR</sequence>
<dbReference type="EMBL" id="JBHTEY010000004">
    <property type="protein sequence ID" value="MFC7614674.1"/>
    <property type="molecule type" value="Genomic_DNA"/>
</dbReference>
<dbReference type="Gene3D" id="3.90.50.10">
    <property type="entry name" value="Photosynthetic Reaction Center, subunit H, domain 2"/>
    <property type="match status" value="1"/>
</dbReference>
<evidence type="ECO:0000256" key="1">
    <source>
        <dbReference type="SAM" id="MobiDB-lite"/>
    </source>
</evidence>
<organism evidence="4 5">
    <name type="scientific">Actinokineospora soli</name>
    <dbReference type="NCBI Taxonomy" id="1048753"/>
    <lineage>
        <taxon>Bacteria</taxon>
        <taxon>Bacillati</taxon>
        <taxon>Actinomycetota</taxon>
        <taxon>Actinomycetes</taxon>
        <taxon>Pseudonocardiales</taxon>
        <taxon>Pseudonocardiaceae</taxon>
        <taxon>Actinokineospora</taxon>
    </lineage>
</organism>
<dbReference type="InterPro" id="IPR027275">
    <property type="entry name" value="PRC-brl_dom"/>
</dbReference>
<feature type="domain" description="DUF2382" evidence="3">
    <location>
        <begin position="158"/>
        <end position="266"/>
    </location>
</feature>
<feature type="region of interest" description="Disordered" evidence="1">
    <location>
        <begin position="102"/>
        <end position="165"/>
    </location>
</feature>
<evidence type="ECO:0000259" key="2">
    <source>
        <dbReference type="Pfam" id="PF05239"/>
    </source>
</evidence>
<proteinExistence type="predicted"/>
<name>A0ABW2TMS8_9PSEU</name>
<accession>A0ABW2TMS8</accession>
<keyword evidence="5" id="KW-1185">Reference proteome</keyword>
<comment type="caution">
    <text evidence="4">The sequence shown here is derived from an EMBL/GenBank/DDBJ whole genome shotgun (WGS) entry which is preliminary data.</text>
</comment>
<evidence type="ECO:0000313" key="5">
    <source>
        <dbReference type="Proteomes" id="UP001596512"/>
    </source>
</evidence>
<dbReference type="PANTHER" id="PTHR38463:SF1">
    <property type="entry name" value="STRESS RESPONSE PROTEIN YSNF"/>
    <property type="match status" value="1"/>
</dbReference>
<dbReference type="Proteomes" id="UP001596512">
    <property type="component" value="Unassembled WGS sequence"/>
</dbReference>
<dbReference type="SUPFAM" id="SSF50346">
    <property type="entry name" value="PRC-barrel domain"/>
    <property type="match status" value="1"/>
</dbReference>
<dbReference type="Pfam" id="PF09557">
    <property type="entry name" value="DUF2382"/>
    <property type="match status" value="1"/>
</dbReference>
<dbReference type="InterPro" id="IPR011033">
    <property type="entry name" value="PRC_barrel-like_sf"/>
</dbReference>
<dbReference type="InterPro" id="IPR052967">
    <property type="entry name" value="Stress_Response_Assoc"/>
</dbReference>
<feature type="compositionally biased region" description="Basic and acidic residues" evidence="1">
    <location>
        <begin position="148"/>
        <end position="165"/>
    </location>
</feature>
<protein>
    <submittedName>
        <fullName evidence="4">DUF2382 domain-containing protein</fullName>
    </submittedName>
</protein>
<dbReference type="Pfam" id="PF05239">
    <property type="entry name" value="PRC"/>
    <property type="match status" value="1"/>
</dbReference>
<feature type="domain" description="PRC-barrel" evidence="2">
    <location>
        <begin position="7"/>
        <end position="74"/>
    </location>
</feature>
<gene>
    <name evidence="4" type="ORF">ACFQV2_15225</name>
</gene>
<evidence type="ECO:0000259" key="3">
    <source>
        <dbReference type="Pfam" id="PF09557"/>
    </source>
</evidence>
<evidence type="ECO:0000313" key="4">
    <source>
        <dbReference type="EMBL" id="MFC7614674.1"/>
    </source>
</evidence>
<dbReference type="InterPro" id="IPR014747">
    <property type="entry name" value="Bac_photo_RC_H_C"/>
</dbReference>
<reference evidence="5" key="1">
    <citation type="journal article" date="2019" name="Int. J. Syst. Evol. Microbiol.">
        <title>The Global Catalogue of Microorganisms (GCM) 10K type strain sequencing project: providing services to taxonomists for standard genome sequencing and annotation.</title>
        <authorList>
            <consortium name="The Broad Institute Genomics Platform"/>
            <consortium name="The Broad Institute Genome Sequencing Center for Infectious Disease"/>
            <person name="Wu L."/>
            <person name="Ma J."/>
        </authorList>
    </citation>
    <scope>NUCLEOTIDE SEQUENCE [LARGE SCALE GENOMIC DNA]</scope>
    <source>
        <strain evidence="5">JCM 17695</strain>
    </source>
</reference>
<feature type="compositionally biased region" description="Basic and acidic residues" evidence="1">
    <location>
        <begin position="110"/>
        <end position="120"/>
    </location>
</feature>
<dbReference type="InterPro" id="IPR019060">
    <property type="entry name" value="DUF2382"/>
</dbReference>
<dbReference type="PANTHER" id="PTHR38463">
    <property type="entry name" value="STRESS RESPONSE PROTEIN YSNF"/>
    <property type="match status" value="1"/>
</dbReference>